<sequence length="322" mass="37430">MASTTNPSPLLTLPRELRDLIMLEALTIRSPPPTRTRREIPPSGSDGQFYLWSERSNWKPLNLLAVNQQLRAEAQELTIQLQKAHKIRFVMDILASGYIYTPKWTLQNLALQPQSTLDLHCNLQIRSTEAFRSNHYGGGNTATTTEEPGHAFKTLLNFLSRFLFLGPTFLYHDDHHGNENLENNTTTPFSTKGPFFIHTLSIAVTFQDHYTPATHPDTVREIFRMMKALSKLDTAGKWIGSIRVEATWREPQGGQDCRWEREWDVKKKEEERKGGEEEEDREAADDLDDEVLRFREEDWAWMELHFGEAWRKRYFPRRSVSV</sequence>
<evidence type="ECO:0008006" key="4">
    <source>
        <dbReference type="Google" id="ProtNLM"/>
    </source>
</evidence>
<evidence type="ECO:0000313" key="3">
    <source>
        <dbReference type="Proteomes" id="UP000016931"/>
    </source>
</evidence>
<accession>M3B804</accession>
<dbReference type="RefSeq" id="XP_016764083.1">
    <property type="nucleotide sequence ID" value="XM_016904456.1"/>
</dbReference>
<feature type="region of interest" description="Disordered" evidence="1">
    <location>
        <begin position="264"/>
        <end position="285"/>
    </location>
</feature>
<dbReference type="GeneID" id="27901593"/>
<organism evidence="2 3">
    <name type="scientific">Sphaerulina musiva (strain SO2202)</name>
    <name type="common">Poplar stem canker fungus</name>
    <name type="synonym">Septoria musiva</name>
    <dbReference type="NCBI Taxonomy" id="692275"/>
    <lineage>
        <taxon>Eukaryota</taxon>
        <taxon>Fungi</taxon>
        <taxon>Dikarya</taxon>
        <taxon>Ascomycota</taxon>
        <taxon>Pezizomycotina</taxon>
        <taxon>Dothideomycetes</taxon>
        <taxon>Dothideomycetidae</taxon>
        <taxon>Mycosphaerellales</taxon>
        <taxon>Mycosphaerellaceae</taxon>
        <taxon>Sphaerulina</taxon>
    </lineage>
</organism>
<dbReference type="eggNOG" id="ENOG502RKY2">
    <property type="taxonomic scope" value="Eukaryota"/>
</dbReference>
<keyword evidence="3" id="KW-1185">Reference proteome</keyword>
<dbReference type="EMBL" id="KB456261">
    <property type="protein sequence ID" value="EMF15962.1"/>
    <property type="molecule type" value="Genomic_DNA"/>
</dbReference>
<dbReference type="Proteomes" id="UP000016931">
    <property type="component" value="Unassembled WGS sequence"/>
</dbReference>
<dbReference type="AlphaFoldDB" id="M3B804"/>
<proteinExistence type="predicted"/>
<name>M3B804_SPHMS</name>
<dbReference type="OrthoDB" id="2823490at2759"/>
<reference evidence="2 3" key="1">
    <citation type="journal article" date="2012" name="PLoS Pathog.">
        <title>Diverse lifestyles and strategies of plant pathogenesis encoded in the genomes of eighteen Dothideomycetes fungi.</title>
        <authorList>
            <person name="Ohm R.A."/>
            <person name="Feau N."/>
            <person name="Henrissat B."/>
            <person name="Schoch C.L."/>
            <person name="Horwitz B.A."/>
            <person name="Barry K.W."/>
            <person name="Condon B.J."/>
            <person name="Copeland A.C."/>
            <person name="Dhillon B."/>
            <person name="Glaser F."/>
            <person name="Hesse C.N."/>
            <person name="Kosti I."/>
            <person name="LaButti K."/>
            <person name="Lindquist E.A."/>
            <person name="Lucas S."/>
            <person name="Salamov A.A."/>
            <person name="Bradshaw R.E."/>
            <person name="Ciuffetti L."/>
            <person name="Hamelin R.C."/>
            <person name="Kema G.H.J."/>
            <person name="Lawrence C."/>
            <person name="Scott J.A."/>
            <person name="Spatafora J.W."/>
            <person name="Turgeon B.G."/>
            <person name="de Wit P.J.G.M."/>
            <person name="Zhong S."/>
            <person name="Goodwin S.B."/>
            <person name="Grigoriev I.V."/>
        </authorList>
    </citation>
    <scope>NUCLEOTIDE SEQUENCE [LARGE SCALE GENOMIC DNA]</scope>
    <source>
        <strain evidence="2 3">SO2202</strain>
    </source>
</reference>
<dbReference type="OMA" id="TTHEIFR"/>
<gene>
    <name evidence="2" type="ORF">SEPMUDRAFT_147680</name>
</gene>
<feature type="compositionally biased region" description="Acidic residues" evidence="1">
    <location>
        <begin position="276"/>
        <end position="285"/>
    </location>
</feature>
<dbReference type="HOGENOM" id="CLU_064995_0_0_1"/>
<protein>
    <recommendedName>
        <fullName evidence="4">F-box domain-containing protein</fullName>
    </recommendedName>
</protein>
<evidence type="ECO:0000313" key="2">
    <source>
        <dbReference type="EMBL" id="EMF15962.1"/>
    </source>
</evidence>
<feature type="compositionally biased region" description="Basic and acidic residues" evidence="1">
    <location>
        <begin position="264"/>
        <end position="275"/>
    </location>
</feature>
<evidence type="ECO:0000256" key="1">
    <source>
        <dbReference type="SAM" id="MobiDB-lite"/>
    </source>
</evidence>